<evidence type="ECO:0000256" key="1">
    <source>
        <dbReference type="SAM" id="Phobius"/>
    </source>
</evidence>
<gene>
    <name evidence="2" type="ORF">N776_08660</name>
</gene>
<feature type="transmembrane region" description="Helical" evidence="1">
    <location>
        <begin position="12"/>
        <end position="32"/>
    </location>
</feature>
<organism evidence="2 3">
    <name type="scientific">Neisseria gonorrhoeae 3502</name>
    <dbReference type="NCBI Taxonomy" id="1193404"/>
    <lineage>
        <taxon>Bacteria</taxon>
        <taxon>Pseudomonadati</taxon>
        <taxon>Pseudomonadota</taxon>
        <taxon>Betaproteobacteria</taxon>
        <taxon>Neisseriales</taxon>
        <taxon>Neisseriaceae</taxon>
        <taxon>Neisseria</taxon>
    </lineage>
</organism>
<dbReference type="AlphaFoldDB" id="A0AA44ZGP2"/>
<feature type="transmembrane region" description="Helical" evidence="1">
    <location>
        <begin position="44"/>
        <end position="63"/>
    </location>
</feature>
<dbReference type="Proteomes" id="UP000223296">
    <property type="component" value="Unassembled WGS sequence"/>
</dbReference>
<keyword evidence="1" id="KW-0812">Transmembrane</keyword>
<comment type="caution">
    <text evidence="2">The sequence shown here is derived from an EMBL/GenBank/DDBJ whole genome shotgun (WGS) entry which is preliminary data.</text>
</comment>
<evidence type="ECO:0000313" key="3">
    <source>
        <dbReference type="Proteomes" id="UP000223296"/>
    </source>
</evidence>
<protein>
    <submittedName>
        <fullName evidence="2">Uncharacterized protein</fullName>
    </submittedName>
</protein>
<accession>A0AA44ZGP2</accession>
<dbReference type="GeneID" id="66752389"/>
<evidence type="ECO:0000313" key="2">
    <source>
        <dbReference type="EMBL" id="PHJ35324.1"/>
    </source>
</evidence>
<name>A0AA44ZGP2_NEIGO</name>
<dbReference type="EMBL" id="AVBE01000002">
    <property type="protein sequence ID" value="PHJ35324.1"/>
    <property type="molecule type" value="Genomic_DNA"/>
</dbReference>
<sequence>MDFAHYLKHWKAAVLIYLAISILTDILCYFLNFDGVFYKGRFFSVTVAGPVGALSFLAYLLYLKREENRSH</sequence>
<proteinExistence type="predicted"/>
<dbReference type="RefSeq" id="WP_003687400.1">
    <property type="nucleotide sequence ID" value="NZ_AVBE01000002.1"/>
</dbReference>
<keyword evidence="1" id="KW-0472">Membrane</keyword>
<keyword evidence="1" id="KW-1133">Transmembrane helix</keyword>
<reference evidence="2 3" key="1">
    <citation type="submission" date="2013-08" db="EMBL/GenBank/DDBJ databases">
        <authorList>
            <person name="Trees D."/>
        </authorList>
    </citation>
    <scope>NUCLEOTIDE SEQUENCE [LARGE SCALE GENOMIC DNA]</scope>
    <source>
        <strain evidence="2 3">3502</strain>
    </source>
</reference>